<dbReference type="Proteomes" id="UP001295444">
    <property type="component" value="Chromosome 07"/>
</dbReference>
<keyword evidence="7 12" id="KW-0106">Calcium</keyword>
<feature type="binding site" evidence="12">
    <location>
        <position position="252"/>
    </location>
    <ligand>
        <name>Zn(2+)</name>
        <dbReference type="ChEBI" id="CHEBI:29105"/>
        <label>2</label>
        <note>catalytic</note>
    </ligand>
</feature>
<dbReference type="InterPro" id="IPR021190">
    <property type="entry name" value="Pept_M10A"/>
</dbReference>
<dbReference type="Pfam" id="PF01471">
    <property type="entry name" value="PG_binding_1"/>
    <property type="match status" value="1"/>
</dbReference>
<feature type="repeat" description="Hemopexin" evidence="15">
    <location>
        <begin position="413"/>
        <end position="460"/>
    </location>
</feature>
<keyword evidence="2" id="KW-0645">Protease</keyword>
<sequence length="559" mass="63689">MARHWILWALQGNLTMCTFIWNGSLITGAAEMGEGSVHQFDWLTRYGYLPPPDPYSAQQQTLDGYRNALRIMQKFAGLPETGELDDKTYEMMKKPRCSLPDVIMASEIPRRRRKRYAFTGTSWQKRELTWRVQSFPDTLTQDTTRTLIDSALYAWSRETQLRFTETSGEADLRVAFLGGSHGDGYPFDGPGGTLGHAFFPGVGPSSGDAHMDADEHWTYNAGDKGTDLFAVAVHEFGHSLGLSHSSAQESIMKPYYQGTVGDHRRYRLPQDDVEAIQILYGKKDSYPGAPSLPRPTRHTIPSQGPTYRPRHPFLDRCSTNFDAIANIRGEVFFFKNKYFWRVQASGQLISLSPAHISRFWLGLPHDLDRLDAVYERANDSRIVFIAGSSYWVFQDTKALPGYPRPISDFGLGADGIDGVFVWTHNRKTYFFRGHKFWRFDDDKRHPDPGYPLDIRLWQGLSSEVDDVISGENGSTYFFKGSQYWKFQDGKMEAEPGYPRSTALYWMYCPSTTQPKPTEISEGRDQRDCNCNCPIERNSAFTICRGGVTWLPLLLLVFLH</sequence>
<dbReference type="InterPro" id="IPR036365">
    <property type="entry name" value="PGBD-like_sf"/>
</dbReference>
<evidence type="ECO:0000256" key="9">
    <source>
        <dbReference type="ARBA" id="ARBA00023145"/>
    </source>
</evidence>
<feature type="repeat" description="Hemopexin" evidence="15">
    <location>
        <begin position="461"/>
        <end position="508"/>
    </location>
</feature>
<dbReference type="SMART" id="SM00235">
    <property type="entry name" value="ZnMc"/>
    <property type="match status" value="1"/>
</dbReference>
<feature type="binding site" evidence="12">
    <location>
        <position position="215"/>
    </location>
    <ligand>
        <name>Ca(2+)</name>
        <dbReference type="ChEBI" id="CHEBI:29108"/>
        <label>3</label>
    </ligand>
</feature>
<keyword evidence="16" id="KW-0732">Signal</keyword>
<dbReference type="GO" id="GO:0006508">
    <property type="term" value="P:proteolysis"/>
    <property type="evidence" value="ECO:0007669"/>
    <property type="project" value="UniProtKB-KW"/>
</dbReference>
<feature type="binding site" evidence="11">
    <location>
        <position position="238"/>
    </location>
    <ligand>
        <name>Zn(2+)</name>
        <dbReference type="ChEBI" id="CHEBI:29105"/>
        <label>2</label>
        <note>catalytic</note>
    </ligand>
</feature>
<proteinExistence type="inferred from homology"/>
<evidence type="ECO:0000256" key="16">
    <source>
        <dbReference type="SAM" id="SignalP"/>
    </source>
</evidence>
<protein>
    <submittedName>
        <fullName evidence="18">Matrix metallo ase-25</fullName>
    </submittedName>
</protein>
<keyword evidence="9" id="KW-0865">Zymogen</keyword>
<feature type="modified residue" description="Phosphotyrosine; by PKDCC" evidence="13">
    <location>
        <position position="402"/>
    </location>
</feature>
<evidence type="ECO:0000256" key="14">
    <source>
        <dbReference type="PIRSR" id="PIRSR621190-5"/>
    </source>
</evidence>
<dbReference type="SUPFAM" id="SSF55486">
    <property type="entry name" value="Metalloproteases ('zincins'), catalytic domain"/>
    <property type="match status" value="1"/>
</dbReference>
<dbReference type="Gene3D" id="3.40.390.10">
    <property type="entry name" value="Collagenase (Catalytic Domain)"/>
    <property type="match status" value="1"/>
</dbReference>
<feature type="binding site" evidence="12">
    <location>
        <position position="210"/>
    </location>
    <ligand>
        <name>Zn(2+)</name>
        <dbReference type="ChEBI" id="CHEBI:29105"/>
        <label>1</label>
    </ligand>
</feature>
<dbReference type="GO" id="GO:0030198">
    <property type="term" value="P:extracellular matrix organization"/>
    <property type="evidence" value="ECO:0007669"/>
    <property type="project" value="TreeGrafter"/>
</dbReference>
<evidence type="ECO:0000256" key="3">
    <source>
        <dbReference type="ARBA" id="ARBA00022723"/>
    </source>
</evidence>
<reference evidence="18" key="1">
    <citation type="submission" date="2022-03" db="EMBL/GenBank/DDBJ databases">
        <authorList>
            <person name="Alioto T."/>
            <person name="Alioto T."/>
            <person name="Gomez Garrido J."/>
        </authorList>
    </citation>
    <scope>NUCLEOTIDE SEQUENCE</scope>
</reference>
<keyword evidence="4" id="KW-0677">Repeat</keyword>
<evidence type="ECO:0000256" key="8">
    <source>
        <dbReference type="ARBA" id="ARBA00023049"/>
    </source>
</evidence>
<evidence type="ECO:0000256" key="13">
    <source>
        <dbReference type="PIRSR" id="PIRSR621190-4"/>
    </source>
</evidence>
<dbReference type="CDD" id="cd00094">
    <property type="entry name" value="HX"/>
    <property type="match status" value="1"/>
</dbReference>
<feature type="binding site" evidence="12">
    <location>
        <position position="208"/>
    </location>
    <ligand>
        <name>Ca(2+)</name>
        <dbReference type="ChEBI" id="CHEBI:29108"/>
        <label>2</label>
    </ligand>
</feature>
<feature type="repeat" description="Hemopexin" evidence="15">
    <location>
        <begin position="367"/>
        <end position="412"/>
    </location>
</feature>
<dbReference type="Gene3D" id="2.110.10.10">
    <property type="entry name" value="Hemopexin-like domain"/>
    <property type="match status" value="1"/>
</dbReference>
<dbReference type="PANTHER" id="PTHR10201:SF142">
    <property type="entry name" value="MATRIX METALLOPROTEINASE-25"/>
    <property type="match status" value="1"/>
</dbReference>
<dbReference type="InterPro" id="IPR024079">
    <property type="entry name" value="MetalloPept_cat_dom_sf"/>
</dbReference>
<feature type="binding site" evidence="12">
    <location>
        <position position="467"/>
    </location>
    <ligand>
        <name>Ca(2+)</name>
        <dbReference type="ChEBI" id="CHEBI:29108"/>
        <label>5</label>
    </ligand>
</feature>
<dbReference type="Pfam" id="PF00413">
    <property type="entry name" value="Peptidase_M10"/>
    <property type="match status" value="1"/>
</dbReference>
<feature type="domain" description="Peptidase metallopeptidase" evidence="17">
    <location>
        <begin position="119"/>
        <end position="282"/>
    </location>
</feature>
<feature type="chain" id="PRO_5042089342" evidence="16">
    <location>
        <begin position="18"/>
        <end position="559"/>
    </location>
</feature>
<feature type="binding site" evidence="12">
    <location>
        <position position="371"/>
    </location>
    <ligand>
        <name>Ca(2+)</name>
        <dbReference type="ChEBI" id="CHEBI:29108"/>
        <label>4</label>
    </ligand>
</feature>
<accession>A0AAD1SWP2</accession>
<feature type="binding site" description="in inhibited form" evidence="12">
    <location>
        <position position="97"/>
    </location>
    <ligand>
        <name>Zn(2+)</name>
        <dbReference type="ChEBI" id="CHEBI:29105"/>
        <label>2</label>
        <note>catalytic</note>
    </ligand>
</feature>
<dbReference type="InterPro" id="IPR001818">
    <property type="entry name" value="Pept_M10_metallopeptidase"/>
</dbReference>
<feature type="repeat" description="Hemopexin" evidence="15">
    <location>
        <begin position="318"/>
        <end position="363"/>
    </location>
</feature>
<feature type="active site" evidence="10">
    <location>
        <position position="235"/>
    </location>
</feature>
<dbReference type="FunFam" id="2.110.10.10:FF:000018">
    <property type="entry name" value="Matrix metallopeptidase 25b"/>
    <property type="match status" value="1"/>
</dbReference>
<dbReference type="PRINTS" id="PR00138">
    <property type="entry name" value="MATRIXIN"/>
</dbReference>
<dbReference type="InterPro" id="IPR033739">
    <property type="entry name" value="M10A_MMP"/>
</dbReference>
<evidence type="ECO:0000256" key="12">
    <source>
        <dbReference type="PIRSR" id="PIRSR621190-2"/>
    </source>
</evidence>
<evidence type="ECO:0000256" key="7">
    <source>
        <dbReference type="ARBA" id="ARBA00022837"/>
    </source>
</evidence>
<evidence type="ECO:0000256" key="2">
    <source>
        <dbReference type="ARBA" id="ARBA00022670"/>
    </source>
</evidence>
<dbReference type="EMBL" id="OW240918">
    <property type="protein sequence ID" value="CAH2308244.1"/>
    <property type="molecule type" value="Genomic_DNA"/>
</dbReference>
<comment type="cofactor">
    <cofactor evidence="12">
        <name>Ca(2+)</name>
        <dbReference type="ChEBI" id="CHEBI:29108"/>
    </cofactor>
    <text evidence="12">Can bind about 5 Ca(2+) ions per subunit.</text>
</comment>
<evidence type="ECO:0000259" key="17">
    <source>
        <dbReference type="SMART" id="SM00235"/>
    </source>
</evidence>
<feature type="binding site" evidence="12">
    <location>
        <position position="465"/>
    </location>
    <ligand>
        <name>Ca(2+)</name>
        <dbReference type="ChEBI" id="CHEBI:29108"/>
        <label>4</label>
    </ligand>
</feature>
<organism evidence="18 19">
    <name type="scientific">Pelobates cultripes</name>
    <name type="common">Western spadefoot toad</name>
    <dbReference type="NCBI Taxonomy" id="61616"/>
    <lineage>
        <taxon>Eukaryota</taxon>
        <taxon>Metazoa</taxon>
        <taxon>Chordata</taxon>
        <taxon>Craniata</taxon>
        <taxon>Vertebrata</taxon>
        <taxon>Euteleostomi</taxon>
        <taxon>Amphibia</taxon>
        <taxon>Batrachia</taxon>
        <taxon>Anura</taxon>
        <taxon>Pelobatoidea</taxon>
        <taxon>Pelobatidae</taxon>
        <taxon>Pelobates</taxon>
    </lineage>
</organism>
<evidence type="ECO:0000256" key="4">
    <source>
        <dbReference type="ARBA" id="ARBA00022737"/>
    </source>
</evidence>
<feature type="binding site" evidence="12">
    <location>
        <position position="171"/>
    </location>
    <ligand>
        <name>Ca(2+)</name>
        <dbReference type="ChEBI" id="CHEBI:29108"/>
        <label>2</label>
    </ligand>
</feature>
<feature type="binding site" evidence="12">
    <location>
        <position position="322"/>
    </location>
    <ligand>
        <name>Ca(2+)</name>
        <dbReference type="ChEBI" id="CHEBI:29108"/>
        <label>4</label>
    </ligand>
</feature>
<feature type="binding site" evidence="12">
    <location>
        <position position="183"/>
    </location>
    <ligand>
        <name>Zn(2+)</name>
        <dbReference type="ChEBI" id="CHEBI:29105"/>
        <label>1</label>
    </ligand>
</feature>
<evidence type="ECO:0000256" key="10">
    <source>
        <dbReference type="PIRSR" id="PIRSR001191-1"/>
    </source>
</evidence>
<keyword evidence="19" id="KW-1185">Reference proteome</keyword>
<comment type="cofactor">
    <cofactor evidence="12">
        <name>Zn(2+)</name>
        <dbReference type="ChEBI" id="CHEBI:29105"/>
    </cofactor>
    <text evidence="12">Binds 2 Zn(2+) ions per subunit.</text>
</comment>
<dbReference type="GO" id="GO:0005886">
    <property type="term" value="C:plasma membrane"/>
    <property type="evidence" value="ECO:0007669"/>
    <property type="project" value="TreeGrafter"/>
</dbReference>
<dbReference type="FunFam" id="3.40.390.10:FF:000068">
    <property type="entry name" value="Predicted protein"/>
    <property type="match status" value="1"/>
</dbReference>
<gene>
    <name evidence="18" type="ORF">PECUL_23A015420</name>
</gene>
<name>A0AAD1SWP2_PELCU</name>
<dbReference type="PANTHER" id="PTHR10201">
    <property type="entry name" value="MATRIX METALLOPROTEINASE"/>
    <property type="match status" value="1"/>
</dbReference>
<feature type="binding site" evidence="11">
    <location>
        <position position="244"/>
    </location>
    <ligand>
        <name>Zn(2+)</name>
        <dbReference type="ChEBI" id="CHEBI:29105"/>
        <label>2</label>
        <note>catalytic</note>
    </ligand>
</feature>
<dbReference type="Pfam" id="PF00045">
    <property type="entry name" value="Hemopexin"/>
    <property type="match status" value="4"/>
</dbReference>
<evidence type="ECO:0000256" key="11">
    <source>
        <dbReference type="PIRSR" id="PIRSR001191-2"/>
    </source>
</evidence>
<feature type="signal peptide" evidence="16">
    <location>
        <begin position="1"/>
        <end position="17"/>
    </location>
</feature>
<evidence type="ECO:0000256" key="5">
    <source>
        <dbReference type="ARBA" id="ARBA00022801"/>
    </source>
</evidence>
<dbReference type="GO" id="GO:0008270">
    <property type="term" value="F:zinc ion binding"/>
    <property type="evidence" value="ECO:0007669"/>
    <property type="project" value="InterPro"/>
</dbReference>
<keyword evidence="6 11" id="KW-0862">Zinc</keyword>
<evidence type="ECO:0000256" key="1">
    <source>
        <dbReference type="ARBA" id="ARBA00010370"/>
    </source>
</evidence>
<evidence type="ECO:0000256" key="6">
    <source>
        <dbReference type="ARBA" id="ARBA00022833"/>
    </source>
</evidence>
<feature type="binding site" evidence="12">
    <location>
        <position position="189"/>
    </location>
    <ligand>
        <name>Ca(2+)</name>
        <dbReference type="ChEBI" id="CHEBI:29108"/>
        <label>3</label>
    </ligand>
</feature>
<feature type="binding site" evidence="12">
    <location>
        <position position="324"/>
    </location>
    <ligand>
        <name>Ca(2+)</name>
        <dbReference type="ChEBI" id="CHEBI:29108"/>
        <label>5</label>
    </ligand>
</feature>
<dbReference type="CDD" id="cd04278">
    <property type="entry name" value="ZnMc_MMP"/>
    <property type="match status" value="1"/>
</dbReference>
<dbReference type="InterPro" id="IPR018487">
    <property type="entry name" value="Hemopexin-like_repeat"/>
</dbReference>
<feature type="binding site" evidence="12">
    <location>
        <position position="196"/>
    </location>
    <ligand>
        <name>Zn(2+)</name>
        <dbReference type="ChEBI" id="CHEBI:29105"/>
        <label>1</label>
    </ligand>
</feature>
<feature type="binding site" evidence="11">
    <location>
        <position position="234"/>
    </location>
    <ligand>
        <name>Zn(2+)</name>
        <dbReference type="ChEBI" id="CHEBI:29105"/>
        <label>2</label>
        <note>catalytic</note>
    </ligand>
</feature>
<feature type="binding site" evidence="12">
    <location>
        <position position="215"/>
    </location>
    <ligand>
        <name>Ca(2+)</name>
        <dbReference type="ChEBI" id="CHEBI:29108"/>
        <label>1</label>
    </ligand>
</feature>
<dbReference type="SUPFAM" id="SSF50923">
    <property type="entry name" value="Hemopexin-like domain"/>
    <property type="match status" value="1"/>
</dbReference>
<dbReference type="InterPro" id="IPR000585">
    <property type="entry name" value="Hemopexin-like_dom"/>
</dbReference>
<comment type="similarity">
    <text evidence="1">Belongs to the peptidase M10A family.</text>
</comment>
<dbReference type="AlphaFoldDB" id="A0AAD1SWP2"/>
<dbReference type="SMART" id="SM00120">
    <property type="entry name" value="HX"/>
    <property type="match status" value="4"/>
</dbReference>
<dbReference type="GO" id="GO:0030574">
    <property type="term" value="P:collagen catabolic process"/>
    <property type="evidence" value="ECO:0007669"/>
    <property type="project" value="TreeGrafter"/>
</dbReference>
<dbReference type="SUPFAM" id="SSF47090">
    <property type="entry name" value="PGBD-like"/>
    <property type="match status" value="1"/>
</dbReference>
<dbReference type="PROSITE" id="PS51642">
    <property type="entry name" value="HEMOPEXIN_2"/>
    <property type="match status" value="4"/>
</dbReference>
<keyword evidence="3 11" id="KW-0479">Metal-binding</keyword>
<dbReference type="InterPro" id="IPR036375">
    <property type="entry name" value="Hemopexin-like_dom_sf"/>
</dbReference>
<dbReference type="InterPro" id="IPR002477">
    <property type="entry name" value="Peptidoglycan-bd-like"/>
</dbReference>
<keyword evidence="5" id="KW-0378">Hydrolase</keyword>
<feature type="binding site" evidence="12">
    <location>
        <position position="212"/>
    </location>
    <ligand>
        <name>Ca(2+)</name>
        <dbReference type="ChEBI" id="CHEBI:29108"/>
        <label>3</label>
    </ligand>
</feature>
<evidence type="ECO:0000256" key="15">
    <source>
        <dbReference type="PROSITE-ProRule" id="PRU01011"/>
    </source>
</evidence>
<dbReference type="GO" id="GO:0031012">
    <property type="term" value="C:extracellular matrix"/>
    <property type="evidence" value="ECO:0007669"/>
    <property type="project" value="InterPro"/>
</dbReference>
<dbReference type="PIRSF" id="PIRSF001191">
    <property type="entry name" value="Peptidase_M10A_matrix"/>
    <property type="match status" value="1"/>
</dbReference>
<feature type="short sequence motif" description="Cysteine switch" evidence="14">
    <location>
        <begin position="95"/>
        <end position="102"/>
    </location>
</feature>
<dbReference type="GO" id="GO:0004222">
    <property type="term" value="F:metalloendopeptidase activity"/>
    <property type="evidence" value="ECO:0007669"/>
    <property type="project" value="InterPro"/>
</dbReference>
<dbReference type="InterPro" id="IPR006026">
    <property type="entry name" value="Peptidase_Metallo"/>
</dbReference>
<keyword evidence="8" id="KW-0482">Metalloprotease</keyword>
<evidence type="ECO:0000313" key="18">
    <source>
        <dbReference type="EMBL" id="CAH2308244.1"/>
    </source>
</evidence>
<dbReference type="GO" id="GO:0005615">
    <property type="term" value="C:extracellular space"/>
    <property type="evidence" value="ECO:0007669"/>
    <property type="project" value="TreeGrafter"/>
</dbReference>
<feature type="binding site" evidence="12">
    <location>
        <position position="188"/>
    </location>
    <ligand>
        <name>Ca(2+)</name>
        <dbReference type="ChEBI" id="CHEBI:29108"/>
        <label>3</label>
    </ligand>
</feature>
<evidence type="ECO:0000313" key="19">
    <source>
        <dbReference type="Proteomes" id="UP001295444"/>
    </source>
</evidence>
<feature type="binding site" evidence="12">
    <location>
        <position position="181"/>
    </location>
    <ligand>
        <name>Zn(2+)</name>
        <dbReference type="ChEBI" id="CHEBI:29105"/>
        <label>1</label>
    </ligand>
</feature>